<dbReference type="InterPro" id="IPR013604">
    <property type="entry name" value="7TM_chemorcpt"/>
</dbReference>
<comment type="function">
    <text evidence="6">Gustatory receptor which mediates acceptance or avoidance behavior, depending on its substrates.</text>
</comment>
<dbReference type="GO" id="GO:0005886">
    <property type="term" value="C:plasma membrane"/>
    <property type="evidence" value="ECO:0007669"/>
    <property type="project" value="UniProtKB-SubCell"/>
</dbReference>
<protein>
    <recommendedName>
        <fullName evidence="6">Gustatory receptor</fullName>
    </recommendedName>
</protein>
<dbReference type="Proteomes" id="UP001458880">
    <property type="component" value="Unassembled WGS sequence"/>
</dbReference>
<evidence type="ECO:0000256" key="4">
    <source>
        <dbReference type="ARBA" id="ARBA00022989"/>
    </source>
</evidence>
<comment type="caution">
    <text evidence="6">Lacks conserved residue(s) required for the propagation of feature annotation.</text>
</comment>
<gene>
    <name evidence="7" type="ORF">QE152_g32333</name>
</gene>
<evidence type="ECO:0000256" key="6">
    <source>
        <dbReference type="RuleBase" id="RU363108"/>
    </source>
</evidence>
<feature type="transmembrane region" description="Helical" evidence="6">
    <location>
        <begin position="44"/>
        <end position="69"/>
    </location>
</feature>
<evidence type="ECO:0000256" key="2">
    <source>
        <dbReference type="ARBA" id="ARBA00022475"/>
    </source>
</evidence>
<proteinExistence type="inferred from homology"/>
<accession>A0AAW1IZV1</accession>
<keyword evidence="3 6" id="KW-0812">Transmembrane</keyword>
<feature type="transmembrane region" description="Helical" evidence="6">
    <location>
        <begin position="133"/>
        <end position="153"/>
    </location>
</feature>
<feature type="transmembrane region" description="Helical" evidence="6">
    <location>
        <begin position="272"/>
        <end position="291"/>
    </location>
</feature>
<dbReference type="AlphaFoldDB" id="A0AAW1IZV1"/>
<comment type="similarity">
    <text evidence="6">Belongs to the insect chemoreceptor superfamily. Gustatory receptor (GR) family.</text>
</comment>
<dbReference type="EMBL" id="JASPKY010000470">
    <property type="protein sequence ID" value="KAK9695805.1"/>
    <property type="molecule type" value="Genomic_DNA"/>
</dbReference>
<evidence type="ECO:0000313" key="7">
    <source>
        <dbReference type="EMBL" id="KAK9695805.1"/>
    </source>
</evidence>
<feature type="transmembrane region" description="Helical" evidence="6">
    <location>
        <begin position="232"/>
        <end position="252"/>
    </location>
</feature>
<keyword evidence="6" id="KW-0807">Transducer</keyword>
<reference evidence="7 8" key="1">
    <citation type="journal article" date="2024" name="BMC Genomics">
        <title>De novo assembly and annotation of Popillia japonica's genome with initial clues to its potential as an invasive pest.</title>
        <authorList>
            <person name="Cucini C."/>
            <person name="Boschi S."/>
            <person name="Funari R."/>
            <person name="Cardaioli E."/>
            <person name="Iannotti N."/>
            <person name="Marturano G."/>
            <person name="Paoli F."/>
            <person name="Bruttini M."/>
            <person name="Carapelli A."/>
            <person name="Frati F."/>
            <person name="Nardi F."/>
        </authorList>
    </citation>
    <scope>NUCLEOTIDE SEQUENCE [LARGE SCALE GENOMIC DNA]</scope>
    <source>
        <strain evidence="7">DMR45628</strain>
    </source>
</reference>
<evidence type="ECO:0000313" key="8">
    <source>
        <dbReference type="Proteomes" id="UP001458880"/>
    </source>
</evidence>
<evidence type="ECO:0000256" key="5">
    <source>
        <dbReference type="ARBA" id="ARBA00023136"/>
    </source>
</evidence>
<keyword evidence="8" id="KW-1185">Reference proteome</keyword>
<keyword evidence="5 6" id="KW-0472">Membrane</keyword>
<keyword evidence="2 6" id="KW-1003">Cell membrane</keyword>
<evidence type="ECO:0000256" key="3">
    <source>
        <dbReference type="ARBA" id="ARBA00022692"/>
    </source>
</evidence>
<comment type="caution">
    <text evidence="7">The sequence shown here is derived from an EMBL/GenBank/DDBJ whole genome shotgun (WGS) entry which is preliminary data.</text>
</comment>
<keyword evidence="4 6" id="KW-1133">Transmembrane helix</keyword>
<comment type="subcellular location">
    <subcellularLocation>
        <location evidence="1 6">Cell membrane</location>
        <topology evidence="1 6">Multi-pass membrane protein</topology>
    </subcellularLocation>
</comment>
<dbReference type="Pfam" id="PF08395">
    <property type="entry name" value="7tm_7"/>
    <property type="match status" value="1"/>
</dbReference>
<feature type="transmembrane region" description="Helical" evidence="6">
    <location>
        <begin position="165"/>
        <end position="185"/>
    </location>
</feature>
<evidence type="ECO:0000256" key="1">
    <source>
        <dbReference type="ARBA" id="ARBA00004651"/>
    </source>
</evidence>
<dbReference type="GO" id="GO:0050909">
    <property type="term" value="P:sensory perception of taste"/>
    <property type="evidence" value="ECO:0007669"/>
    <property type="project" value="InterPro"/>
</dbReference>
<organism evidence="7 8">
    <name type="scientific">Popillia japonica</name>
    <name type="common">Japanese beetle</name>
    <dbReference type="NCBI Taxonomy" id="7064"/>
    <lineage>
        <taxon>Eukaryota</taxon>
        <taxon>Metazoa</taxon>
        <taxon>Ecdysozoa</taxon>
        <taxon>Arthropoda</taxon>
        <taxon>Hexapoda</taxon>
        <taxon>Insecta</taxon>
        <taxon>Pterygota</taxon>
        <taxon>Neoptera</taxon>
        <taxon>Endopterygota</taxon>
        <taxon>Coleoptera</taxon>
        <taxon>Polyphaga</taxon>
        <taxon>Scarabaeiformia</taxon>
        <taxon>Scarabaeidae</taxon>
        <taxon>Rutelinae</taxon>
        <taxon>Popillia</taxon>
    </lineage>
</organism>
<sequence length="318" mass="36906">MFQNTKTSFLKYLQPLLHFSRCIGVVYFDDANTKNNFLANICRLCNIILILLLLRLCFTTSKSILFVTYTNHSKVNTVSDLILHICVSSNIFFRQLNYFWNRKRFQTFLRKIDTLDESLRIDRSDSSNLRKQILVSLGYNLVLSVMSITLITLSSLQTASTEVSSFFGLQYQIMFCEMCIWKIILNEFSILFSNINENFKIAEDTPEVVNSLVFMSKVHLKLSRIILKNEDVINASLLGTLLTFFIQIVTSLTGVLKNAKACMELVRVDPIFMLWCSLNCIQFLAFIWFLIRMRMGVVNELLQECWVLSLGLQNYLMM</sequence>
<name>A0AAW1IZV1_POPJA</name>
<dbReference type="GO" id="GO:0007165">
    <property type="term" value="P:signal transduction"/>
    <property type="evidence" value="ECO:0007669"/>
    <property type="project" value="UniProtKB-KW"/>
</dbReference>
<feature type="transmembrane region" description="Helical" evidence="6">
    <location>
        <begin position="81"/>
        <end position="100"/>
    </location>
</feature>
<keyword evidence="6 7" id="KW-0675">Receptor</keyword>